<dbReference type="SUPFAM" id="SSF57850">
    <property type="entry name" value="RING/U-box"/>
    <property type="match status" value="3"/>
</dbReference>
<reference evidence="15 16" key="1">
    <citation type="submission" date="2012-08" db="EMBL/GenBank/DDBJ databases">
        <title>Oryza genome evolution.</title>
        <authorList>
            <person name="Wing R.A."/>
        </authorList>
    </citation>
    <scope>NUCLEOTIDE SEQUENCE</scope>
</reference>
<dbReference type="InterPro" id="IPR001841">
    <property type="entry name" value="Znf_RING"/>
</dbReference>
<dbReference type="EnsemblPlants" id="LPERR09G03720.1">
    <property type="protein sequence ID" value="LPERR09G03720.1"/>
    <property type="gene ID" value="LPERR09G03720"/>
</dbReference>
<dbReference type="EC" id="2.3.2.31" evidence="5"/>
<dbReference type="Proteomes" id="UP000032180">
    <property type="component" value="Chromosome 9"/>
</dbReference>
<comment type="catalytic activity">
    <reaction evidence="1">
        <text>[E2 ubiquitin-conjugating enzyme]-S-ubiquitinyl-L-cysteine + [acceptor protein]-L-lysine = [E2 ubiquitin-conjugating enzyme]-L-cysteine + [acceptor protein]-N(6)-ubiquitinyl-L-lysine.</text>
        <dbReference type="EC" id="2.3.2.31"/>
    </reaction>
</comment>
<evidence type="ECO:0000259" key="14">
    <source>
        <dbReference type="PROSITE" id="PS51873"/>
    </source>
</evidence>
<feature type="domain" description="RING-type" evidence="13">
    <location>
        <begin position="104"/>
        <end position="149"/>
    </location>
</feature>
<dbReference type="CDD" id="cd22582">
    <property type="entry name" value="BRcat_RBR_unk"/>
    <property type="match status" value="1"/>
</dbReference>
<dbReference type="InterPro" id="IPR044066">
    <property type="entry name" value="TRIAD_supradom"/>
</dbReference>
<evidence type="ECO:0000256" key="8">
    <source>
        <dbReference type="ARBA" id="ARBA00022737"/>
    </source>
</evidence>
<comment type="function">
    <text evidence="3">Might act as an E3 ubiquitin-protein ligase, or as part of E3 complex, which accepts ubiquitin from specific E2 ubiquitin-conjugating enzymes and then transfers it to substrates.</text>
</comment>
<dbReference type="FunFam" id="3.30.40.10:FF:000230">
    <property type="entry name" value="RBR-type E3 ubiquitin transferase"/>
    <property type="match status" value="1"/>
</dbReference>
<evidence type="ECO:0000256" key="2">
    <source>
        <dbReference type="ARBA" id="ARBA00001947"/>
    </source>
</evidence>
<evidence type="ECO:0000256" key="3">
    <source>
        <dbReference type="ARBA" id="ARBA00003976"/>
    </source>
</evidence>
<feature type="domain" description="RING-type" evidence="14">
    <location>
        <begin position="100"/>
        <end position="310"/>
    </location>
</feature>
<dbReference type="CDD" id="cd22584">
    <property type="entry name" value="Rcat_RBR_unk"/>
    <property type="match status" value="1"/>
</dbReference>
<dbReference type="GO" id="GO:0008270">
    <property type="term" value="F:zinc ion binding"/>
    <property type="evidence" value="ECO:0007669"/>
    <property type="project" value="UniProtKB-KW"/>
</dbReference>
<dbReference type="PROSITE" id="PS00518">
    <property type="entry name" value="ZF_RING_1"/>
    <property type="match status" value="1"/>
</dbReference>
<dbReference type="InterPro" id="IPR031127">
    <property type="entry name" value="E3_UB_ligase_RBR"/>
</dbReference>
<evidence type="ECO:0000256" key="6">
    <source>
        <dbReference type="ARBA" id="ARBA00022679"/>
    </source>
</evidence>
<reference evidence="15" key="3">
    <citation type="submission" date="2015-04" db="UniProtKB">
        <authorList>
            <consortium name="EnsemblPlants"/>
        </authorList>
    </citation>
    <scope>IDENTIFICATION</scope>
</reference>
<evidence type="ECO:0000256" key="5">
    <source>
        <dbReference type="ARBA" id="ARBA00012251"/>
    </source>
</evidence>
<comment type="similarity">
    <text evidence="4">Belongs to the RBR family. Ariadne subfamily.</text>
</comment>
<dbReference type="Gramene" id="LPERR09G03720.1">
    <property type="protein sequence ID" value="LPERR09G03720.1"/>
    <property type="gene ID" value="LPERR09G03720"/>
</dbReference>
<dbReference type="PROSITE" id="PS51873">
    <property type="entry name" value="TRIAD"/>
    <property type="match status" value="1"/>
</dbReference>
<evidence type="ECO:0000256" key="11">
    <source>
        <dbReference type="ARBA" id="ARBA00022833"/>
    </source>
</evidence>
<dbReference type="GO" id="GO:0016567">
    <property type="term" value="P:protein ubiquitination"/>
    <property type="evidence" value="ECO:0007669"/>
    <property type="project" value="InterPro"/>
</dbReference>
<evidence type="ECO:0000259" key="13">
    <source>
        <dbReference type="PROSITE" id="PS50089"/>
    </source>
</evidence>
<keyword evidence="10" id="KW-0833">Ubl conjugation pathway</keyword>
<keyword evidence="9 12" id="KW-0863">Zinc-finger</keyword>
<dbReference type="HOGENOM" id="CLU_022048_3_1_1"/>
<dbReference type="Pfam" id="PF01485">
    <property type="entry name" value="IBR"/>
    <property type="match status" value="2"/>
</dbReference>
<dbReference type="AlphaFoldDB" id="A0A0D9XCG0"/>
<dbReference type="Gene3D" id="3.30.40.10">
    <property type="entry name" value="Zinc/RING finger domain, C3HC4 (zinc finger)"/>
    <property type="match status" value="1"/>
</dbReference>
<dbReference type="InterPro" id="IPR002867">
    <property type="entry name" value="IBR_dom"/>
</dbReference>
<dbReference type="eggNOG" id="KOG1812">
    <property type="taxonomic scope" value="Eukaryota"/>
</dbReference>
<evidence type="ECO:0000256" key="9">
    <source>
        <dbReference type="ARBA" id="ARBA00022771"/>
    </source>
</evidence>
<evidence type="ECO:0000313" key="16">
    <source>
        <dbReference type="Proteomes" id="UP000032180"/>
    </source>
</evidence>
<dbReference type="Gene3D" id="1.20.120.1750">
    <property type="match status" value="1"/>
</dbReference>
<dbReference type="PANTHER" id="PTHR11685">
    <property type="entry name" value="RBR FAMILY RING FINGER AND IBR DOMAIN-CONTAINING"/>
    <property type="match status" value="1"/>
</dbReference>
<keyword evidence="16" id="KW-1185">Reference proteome</keyword>
<keyword evidence="8" id="KW-0677">Repeat</keyword>
<dbReference type="InterPro" id="IPR017907">
    <property type="entry name" value="Znf_RING_CS"/>
</dbReference>
<dbReference type="SMART" id="SM00647">
    <property type="entry name" value="IBR"/>
    <property type="match status" value="2"/>
</dbReference>
<organism evidence="15 16">
    <name type="scientific">Leersia perrieri</name>
    <dbReference type="NCBI Taxonomy" id="77586"/>
    <lineage>
        <taxon>Eukaryota</taxon>
        <taxon>Viridiplantae</taxon>
        <taxon>Streptophyta</taxon>
        <taxon>Embryophyta</taxon>
        <taxon>Tracheophyta</taxon>
        <taxon>Spermatophyta</taxon>
        <taxon>Magnoliopsida</taxon>
        <taxon>Liliopsida</taxon>
        <taxon>Poales</taxon>
        <taxon>Poaceae</taxon>
        <taxon>BOP clade</taxon>
        <taxon>Oryzoideae</taxon>
        <taxon>Oryzeae</taxon>
        <taxon>Oryzinae</taxon>
        <taxon>Leersia</taxon>
    </lineage>
</organism>
<evidence type="ECO:0000256" key="4">
    <source>
        <dbReference type="ARBA" id="ARBA00005884"/>
    </source>
</evidence>
<comment type="cofactor">
    <cofactor evidence="2">
        <name>Zn(2+)</name>
        <dbReference type="ChEBI" id="CHEBI:29105"/>
    </cofactor>
</comment>
<keyword evidence="7" id="KW-0479">Metal-binding</keyword>
<evidence type="ECO:0000313" key="15">
    <source>
        <dbReference type="EnsemblPlants" id="LPERR09G03720.1"/>
    </source>
</evidence>
<evidence type="ECO:0000256" key="10">
    <source>
        <dbReference type="ARBA" id="ARBA00022786"/>
    </source>
</evidence>
<dbReference type="GO" id="GO:0061630">
    <property type="term" value="F:ubiquitin protein ligase activity"/>
    <property type="evidence" value="ECO:0007669"/>
    <property type="project" value="UniProtKB-EC"/>
</dbReference>
<proteinExistence type="inferred from homology"/>
<evidence type="ECO:0000256" key="1">
    <source>
        <dbReference type="ARBA" id="ARBA00001798"/>
    </source>
</evidence>
<dbReference type="STRING" id="77586.A0A0D9XCG0"/>
<accession>A0A0D9XCG0</accession>
<name>A0A0D9XCG0_9ORYZ</name>
<dbReference type="InterPro" id="IPR013083">
    <property type="entry name" value="Znf_RING/FYVE/PHD"/>
</dbReference>
<keyword evidence="11" id="KW-0862">Zinc</keyword>
<dbReference type="PROSITE" id="PS50089">
    <property type="entry name" value="ZF_RING_2"/>
    <property type="match status" value="1"/>
</dbReference>
<evidence type="ECO:0000256" key="7">
    <source>
        <dbReference type="ARBA" id="ARBA00022723"/>
    </source>
</evidence>
<evidence type="ECO:0000256" key="12">
    <source>
        <dbReference type="PROSITE-ProRule" id="PRU00175"/>
    </source>
</evidence>
<sequence>MEVDYELLLVAVSNGRNEDGVVGISDAEYAAELQLQEVILSSSAMARSVVLEVQEDQHGDGEEEFVVVHADQVAVAHDAETSSSARAVQATGECSCSSSLLFFCKICMEDVAPSDAHRGSHGCAHAFCTGCIAAHIAAKLEELEPAKCPEEGCDAVLDPELSQHIVPDDTFHRWCAALCRAMVLGARHVYCPFADCAEIIADERGDADQPSSAECPACRRLFCTRCGVAWHGGVSCAEYGELAAGDRGKGDLAAVETAKGAGWRRCPRCRFFVDRYEGCVHITCRCGLQFCHRCGNEWASVDHSSCNQPLPP</sequence>
<reference evidence="16" key="2">
    <citation type="submission" date="2013-12" db="EMBL/GenBank/DDBJ databases">
        <authorList>
            <person name="Yu Y."/>
            <person name="Lee S."/>
            <person name="de Baynast K."/>
            <person name="Wissotski M."/>
            <person name="Liu L."/>
            <person name="Talag J."/>
            <person name="Goicoechea J."/>
            <person name="Angelova A."/>
            <person name="Jetty R."/>
            <person name="Kudrna D."/>
            <person name="Golser W."/>
            <person name="Rivera L."/>
            <person name="Zhang J."/>
            <person name="Wing R."/>
        </authorList>
    </citation>
    <scope>NUCLEOTIDE SEQUENCE</scope>
</reference>
<keyword evidence="6" id="KW-0808">Transferase</keyword>
<protein>
    <recommendedName>
        <fullName evidence="5">RBR-type E3 ubiquitin transferase</fullName>
        <ecNumber evidence="5">2.3.2.31</ecNumber>
    </recommendedName>
</protein>